<keyword evidence="4" id="KW-1185">Reference proteome</keyword>
<evidence type="ECO:0000313" key="3">
    <source>
        <dbReference type="EMBL" id="GAA4032098.1"/>
    </source>
</evidence>
<sequence>MLHMLKILKMRLITLLLAFLLVFVGCTTAVEKPKKLIEKDKMVDILYDIALLEAIKSQNVNGGISSKKSNEFLFKKYKIDSLQWEENNKYYASDIEEYKKMYEEVKKRIQEETTKANSTSAQGAPPSSPEEPMVR</sequence>
<accession>A0ABP7TVZ7</accession>
<evidence type="ECO:0000259" key="2">
    <source>
        <dbReference type="Pfam" id="PF14129"/>
    </source>
</evidence>
<feature type="region of interest" description="Disordered" evidence="1">
    <location>
        <begin position="111"/>
        <end position="135"/>
    </location>
</feature>
<comment type="caution">
    <text evidence="3">The sequence shown here is derived from an EMBL/GenBank/DDBJ whole genome shotgun (WGS) entry which is preliminary data.</text>
</comment>
<dbReference type="InterPro" id="IPR025381">
    <property type="entry name" value="DUF4296"/>
</dbReference>
<evidence type="ECO:0000313" key="4">
    <source>
        <dbReference type="Proteomes" id="UP001500968"/>
    </source>
</evidence>
<dbReference type="PROSITE" id="PS51257">
    <property type="entry name" value="PROKAR_LIPOPROTEIN"/>
    <property type="match status" value="1"/>
</dbReference>
<protein>
    <submittedName>
        <fullName evidence="3">DUF4296 domain-containing protein</fullName>
    </submittedName>
</protein>
<name>A0ABP7TVZ7_9FLAO</name>
<gene>
    <name evidence="3" type="ORF">GCM10022386_15260</name>
</gene>
<dbReference type="EMBL" id="BAABCR010000015">
    <property type="protein sequence ID" value="GAA4032098.1"/>
    <property type="molecule type" value="Genomic_DNA"/>
</dbReference>
<dbReference type="Proteomes" id="UP001500968">
    <property type="component" value="Unassembled WGS sequence"/>
</dbReference>
<reference evidence="4" key="1">
    <citation type="journal article" date="2019" name="Int. J. Syst. Evol. Microbiol.">
        <title>The Global Catalogue of Microorganisms (GCM) 10K type strain sequencing project: providing services to taxonomists for standard genome sequencing and annotation.</title>
        <authorList>
            <consortium name="The Broad Institute Genomics Platform"/>
            <consortium name="The Broad Institute Genome Sequencing Center for Infectious Disease"/>
            <person name="Wu L."/>
            <person name="Ma J."/>
        </authorList>
    </citation>
    <scope>NUCLEOTIDE SEQUENCE [LARGE SCALE GENOMIC DNA]</scope>
    <source>
        <strain evidence="4">JCM 17064</strain>
    </source>
</reference>
<feature type="domain" description="DUF4296" evidence="2">
    <location>
        <begin position="33"/>
        <end position="113"/>
    </location>
</feature>
<evidence type="ECO:0000256" key="1">
    <source>
        <dbReference type="SAM" id="MobiDB-lite"/>
    </source>
</evidence>
<organism evidence="3 4">
    <name type="scientific">Flavobacterium cheonhonense</name>
    <dbReference type="NCBI Taxonomy" id="706185"/>
    <lineage>
        <taxon>Bacteria</taxon>
        <taxon>Pseudomonadati</taxon>
        <taxon>Bacteroidota</taxon>
        <taxon>Flavobacteriia</taxon>
        <taxon>Flavobacteriales</taxon>
        <taxon>Flavobacteriaceae</taxon>
        <taxon>Flavobacterium</taxon>
    </lineage>
</organism>
<proteinExistence type="predicted"/>
<dbReference type="Pfam" id="PF14129">
    <property type="entry name" value="DUF4296"/>
    <property type="match status" value="1"/>
</dbReference>